<dbReference type="OMA" id="KFKIIEW"/>
<sequence length="53" mass="6087">MDNTATTVLNGNSGIKFKIIEWMGNNQDASNILKLKKELAKRILRQQQKPQLF</sequence>
<proteinExistence type="predicted"/>
<accession>A0DC75</accession>
<reference evidence="1 2" key="1">
    <citation type="journal article" date="2006" name="Nature">
        <title>Global trends of whole-genome duplications revealed by the ciliate Paramecium tetraurelia.</title>
        <authorList>
            <consortium name="Genoscope"/>
            <person name="Aury J.-M."/>
            <person name="Jaillon O."/>
            <person name="Duret L."/>
            <person name="Noel B."/>
            <person name="Jubin C."/>
            <person name="Porcel B.M."/>
            <person name="Segurens B."/>
            <person name="Daubin V."/>
            <person name="Anthouard V."/>
            <person name="Aiach N."/>
            <person name="Arnaiz O."/>
            <person name="Billaut A."/>
            <person name="Beisson J."/>
            <person name="Blanc I."/>
            <person name="Bouhouche K."/>
            <person name="Camara F."/>
            <person name="Duharcourt S."/>
            <person name="Guigo R."/>
            <person name="Gogendeau D."/>
            <person name="Katinka M."/>
            <person name="Keller A.-M."/>
            <person name="Kissmehl R."/>
            <person name="Klotz C."/>
            <person name="Koll F."/>
            <person name="Le Moue A."/>
            <person name="Lepere C."/>
            <person name="Malinsky S."/>
            <person name="Nowacki M."/>
            <person name="Nowak J.K."/>
            <person name="Plattner H."/>
            <person name="Poulain J."/>
            <person name="Ruiz F."/>
            <person name="Serrano V."/>
            <person name="Zagulski M."/>
            <person name="Dessen P."/>
            <person name="Betermier M."/>
            <person name="Weissenbach J."/>
            <person name="Scarpelli C."/>
            <person name="Schachter V."/>
            <person name="Sperling L."/>
            <person name="Meyer E."/>
            <person name="Cohen J."/>
            <person name="Wincker P."/>
        </authorList>
    </citation>
    <scope>NUCLEOTIDE SEQUENCE [LARGE SCALE GENOMIC DNA]</scope>
    <source>
        <strain evidence="1 2">Stock d4-2</strain>
    </source>
</reference>
<dbReference type="Proteomes" id="UP000000600">
    <property type="component" value="Unassembled WGS sequence"/>
</dbReference>
<dbReference type="AlphaFoldDB" id="A0DC75"/>
<protein>
    <submittedName>
        <fullName evidence="1">Uncharacterized protein</fullName>
    </submittedName>
</protein>
<evidence type="ECO:0000313" key="1">
    <source>
        <dbReference type="EMBL" id="CAK80642.1"/>
    </source>
</evidence>
<dbReference type="GeneID" id="5033824"/>
<name>A0DC75_PARTE</name>
<keyword evidence="2" id="KW-1185">Reference proteome</keyword>
<organism evidence="1 2">
    <name type="scientific">Paramecium tetraurelia</name>
    <dbReference type="NCBI Taxonomy" id="5888"/>
    <lineage>
        <taxon>Eukaryota</taxon>
        <taxon>Sar</taxon>
        <taxon>Alveolata</taxon>
        <taxon>Ciliophora</taxon>
        <taxon>Intramacronucleata</taxon>
        <taxon>Oligohymenophorea</taxon>
        <taxon>Peniculida</taxon>
        <taxon>Parameciidae</taxon>
        <taxon>Paramecium</taxon>
    </lineage>
</organism>
<dbReference type="RefSeq" id="XP_001448039.1">
    <property type="nucleotide sequence ID" value="XM_001448002.1"/>
</dbReference>
<dbReference type="KEGG" id="ptm:GSPATT00015520001"/>
<dbReference type="InParanoid" id="A0DC75"/>
<dbReference type="OrthoDB" id="301113at2759"/>
<gene>
    <name evidence="1" type="ORF">GSPATT00015520001</name>
</gene>
<dbReference type="EMBL" id="CT868374">
    <property type="protein sequence ID" value="CAK80642.1"/>
    <property type="molecule type" value="Genomic_DNA"/>
</dbReference>
<dbReference type="HOGENOM" id="CLU_3072824_0_0_1"/>
<evidence type="ECO:0000313" key="2">
    <source>
        <dbReference type="Proteomes" id="UP000000600"/>
    </source>
</evidence>